<evidence type="ECO:0000259" key="8">
    <source>
        <dbReference type="Pfam" id="PF02797"/>
    </source>
</evidence>
<protein>
    <recommendedName>
        <fullName evidence="11">Chalcone synthase</fullName>
    </recommendedName>
</protein>
<evidence type="ECO:0000313" key="9">
    <source>
        <dbReference type="EMBL" id="KDO50072.1"/>
    </source>
</evidence>
<name>A0A067EFS7_CITSI</name>
<proteinExistence type="inferred from homology"/>
<sequence>GKKEKSNSRLYDMTTVKSNQGPTATILAIGTSTPPNCFYQADYPDFYFRVTNSDHKTELKEKFKRICERQSIKKRYFHLTEEILKENPNMCCYEAPSLDARQAMLIDEVPKLGKEAALKAIKEWGQPVSKITHLIFSAFYGVDMPGADVRLMRLLGLKPSVNRLMIYTQGCYMGGTVIRLAKDIAENNPGARVLVVCSDIRVLDFHEPSETHLDVLVVQAVFGDGAGAAIIGADSDISNHESPLFQILSCTQTTVPDTENYISGQLKEMGTYCHLSRDVPVAIGNYVDKCLSNAMSPIGISDWNSLFYVVHPGGDGLLDQVEKTLGLRKEKLWASRYVLREYGNMGAPSVFFILDEVRKKSIEEMKATTGEGLECGVLFGFGPGLTVETVVLQSVSTNFTNY</sequence>
<dbReference type="InterPro" id="IPR001099">
    <property type="entry name" value="Chalcone/stilbene_synt_N"/>
</dbReference>
<keyword evidence="10" id="KW-1185">Reference proteome</keyword>
<reference evidence="9 10" key="1">
    <citation type="submission" date="2014-04" db="EMBL/GenBank/DDBJ databases">
        <authorList>
            <consortium name="International Citrus Genome Consortium"/>
            <person name="Gmitter F."/>
            <person name="Chen C."/>
            <person name="Farmerie W."/>
            <person name="Harkins T."/>
            <person name="Desany B."/>
            <person name="Mohiuddin M."/>
            <person name="Kodira C."/>
            <person name="Borodovsky M."/>
            <person name="Lomsadze A."/>
            <person name="Burns P."/>
            <person name="Jenkins J."/>
            <person name="Prochnik S."/>
            <person name="Shu S."/>
            <person name="Chapman J."/>
            <person name="Pitluck S."/>
            <person name="Schmutz J."/>
            <person name="Rokhsar D."/>
        </authorList>
    </citation>
    <scope>NUCLEOTIDE SEQUENCE</scope>
</reference>
<evidence type="ECO:0000256" key="2">
    <source>
        <dbReference type="ARBA" id="ARBA00022679"/>
    </source>
</evidence>
<dbReference type="FunFam" id="3.40.47.10:FF:000014">
    <property type="entry name" value="Chalcone synthase 1"/>
    <property type="match status" value="1"/>
</dbReference>
<evidence type="ECO:0000256" key="4">
    <source>
        <dbReference type="ARBA" id="ARBA00052859"/>
    </source>
</evidence>
<comment type="catalytic activity">
    <reaction evidence="4">
        <text>N-methylanthraniloyl-CoA + 3 malonyl-CoA + 3 H(+) = 1,3-dihydroxy-N-methylacridone + 3 CO2 + 4 CoA + H2O</text>
        <dbReference type="Rhea" id="RHEA:22224"/>
        <dbReference type="ChEBI" id="CHEBI:15377"/>
        <dbReference type="ChEBI" id="CHEBI:15378"/>
        <dbReference type="ChEBI" id="CHEBI:16526"/>
        <dbReference type="ChEBI" id="CHEBI:30306"/>
        <dbReference type="ChEBI" id="CHEBI:57287"/>
        <dbReference type="ChEBI" id="CHEBI:57384"/>
        <dbReference type="ChEBI" id="CHEBI:58630"/>
        <dbReference type="EC" id="2.3.1.159"/>
    </reaction>
</comment>
<dbReference type="PIRSF" id="PIRSF000451">
    <property type="entry name" value="PKS_III"/>
    <property type="match status" value="1"/>
</dbReference>
<dbReference type="AlphaFoldDB" id="A0A067EFS7"/>
<feature type="domain" description="Chalcone/stilbene synthase C-terminal" evidence="8">
    <location>
        <begin position="247"/>
        <end position="395"/>
    </location>
</feature>
<dbReference type="InterPro" id="IPR012328">
    <property type="entry name" value="Chalcone/stilbene_synt_C"/>
</dbReference>
<dbReference type="EMBL" id="KK785092">
    <property type="protein sequence ID" value="KDO50072.1"/>
    <property type="molecule type" value="Genomic_DNA"/>
</dbReference>
<feature type="active site" description="Acyl-thioester intermediate" evidence="5">
    <location>
        <position position="171"/>
    </location>
</feature>
<evidence type="ECO:0000256" key="6">
    <source>
        <dbReference type="RuleBase" id="RU003633"/>
    </source>
</evidence>
<evidence type="ECO:0000256" key="5">
    <source>
        <dbReference type="PIRSR" id="PIRSR000451-1"/>
    </source>
</evidence>
<dbReference type="InterPro" id="IPR011141">
    <property type="entry name" value="Polyketide_synthase_type-III"/>
</dbReference>
<dbReference type="SMR" id="A0A067EFS7"/>
<evidence type="ECO:0000313" key="10">
    <source>
        <dbReference type="Proteomes" id="UP000027120"/>
    </source>
</evidence>
<dbReference type="Pfam" id="PF00195">
    <property type="entry name" value="Chal_sti_synt_N"/>
    <property type="match status" value="1"/>
</dbReference>
<comment type="similarity">
    <text evidence="1 6">Belongs to the thiolase-like superfamily. Chalcone/stilbene synthases family.</text>
</comment>
<dbReference type="Gene3D" id="3.40.47.10">
    <property type="match status" value="2"/>
</dbReference>
<evidence type="ECO:0000256" key="1">
    <source>
        <dbReference type="ARBA" id="ARBA00005531"/>
    </source>
</evidence>
<evidence type="ECO:0008006" key="11">
    <source>
        <dbReference type="Google" id="ProtNLM"/>
    </source>
</evidence>
<dbReference type="Pfam" id="PF02797">
    <property type="entry name" value="Chal_sti_synt_C"/>
    <property type="match status" value="1"/>
</dbReference>
<dbReference type="PANTHER" id="PTHR11877:SF14">
    <property type="entry name" value="CHALCONE SYNTHASE"/>
    <property type="match status" value="1"/>
</dbReference>
<dbReference type="InterPro" id="IPR016039">
    <property type="entry name" value="Thiolase-like"/>
</dbReference>
<dbReference type="STRING" id="2711.A0A067EFS7"/>
<organism evidence="9 10">
    <name type="scientific">Citrus sinensis</name>
    <name type="common">Sweet orange</name>
    <name type="synonym">Citrus aurantium var. sinensis</name>
    <dbReference type="NCBI Taxonomy" id="2711"/>
    <lineage>
        <taxon>Eukaryota</taxon>
        <taxon>Viridiplantae</taxon>
        <taxon>Streptophyta</taxon>
        <taxon>Embryophyta</taxon>
        <taxon>Tracheophyta</taxon>
        <taxon>Spermatophyta</taxon>
        <taxon>Magnoliopsida</taxon>
        <taxon>eudicotyledons</taxon>
        <taxon>Gunneridae</taxon>
        <taxon>Pentapetalae</taxon>
        <taxon>rosids</taxon>
        <taxon>malvids</taxon>
        <taxon>Sapindales</taxon>
        <taxon>Rutaceae</taxon>
        <taxon>Aurantioideae</taxon>
        <taxon>Citrus</taxon>
    </lineage>
</organism>
<dbReference type="GO" id="GO:0005783">
    <property type="term" value="C:endoplasmic reticulum"/>
    <property type="evidence" value="ECO:0007669"/>
    <property type="project" value="UniProtKB-ARBA"/>
</dbReference>
<dbReference type="CDD" id="cd00831">
    <property type="entry name" value="CHS_like"/>
    <property type="match status" value="1"/>
</dbReference>
<gene>
    <name evidence="9" type="ORF">CISIN_1g044410mg</name>
</gene>
<accession>A0A067EFS7</accession>
<feature type="domain" description="Chalcone/stilbene synthase N-terminal" evidence="7">
    <location>
        <begin position="16"/>
        <end position="234"/>
    </location>
</feature>
<keyword evidence="3 6" id="KW-0012">Acyltransferase</keyword>
<dbReference type="FunFam" id="3.40.47.10:FF:000025">
    <property type="entry name" value="Chalcone synthase 2"/>
    <property type="match status" value="1"/>
</dbReference>
<dbReference type="PANTHER" id="PTHR11877">
    <property type="entry name" value="HYDROXYMETHYLGLUTARYL-COA SYNTHASE"/>
    <property type="match status" value="1"/>
</dbReference>
<evidence type="ECO:0000256" key="3">
    <source>
        <dbReference type="ARBA" id="ARBA00023315"/>
    </source>
</evidence>
<dbReference type="SUPFAM" id="SSF53901">
    <property type="entry name" value="Thiolase-like"/>
    <property type="match status" value="2"/>
</dbReference>
<keyword evidence="2 6" id="KW-0808">Transferase</keyword>
<dbReference type="Proteomes" id="UP000027120">
    <property type="component" value="Unassembled WGS sequence"/>
</dbReference>
<dbReference type="GO" id="GO:0050635">
    <property type="term" value="F:acridone synthase activity"/>
    <property type="evidence" value="ECO:0007669"/>
    <property type="project" value="UniProtKB-EC"/>
</dbReference>
<dbReference type="eggNOG" id="ENOG502QRSY">
    <property type="taxonomic scope" value="Eukaryota"/>
</dbReference>
<feature type="non-terminal residue" evidence="9">
    <location>
        <position position="1"/>
    </location>
</feature>
<dbReference type="PaxDb" id="2711-XP_006487516.1"/>
<evidence type="ECO:0000259" key="7">
    <source>
        <dbReference type="Pfam" id="PF00195"/>
    </source>
</evidence>